<evidence type="ECO:0000256" key="2">
    <source>
        <dbReference type="ARBA" id="ARBA00009496"/>
    </source>
</evidence>
<evidence type="ECO:0000259" key="10">
    <source>
        <dbReference type="SMART" id="SM00481"/>
    </source>
</evidence>
<dbReference type="InterPro" id="IPR041931">
    <property type="entry name" value="DNA_pol3_alpha_thumb_dom"/>
</dbReference>
<dbReference type="EC" id="2.7.7.7" evidence="3"/>
<dbReference type="EMBL" id="BOOY01000020">
    <property type="protein sequence ID" value="GIJ03365.1"/>
    <property type="molecule type" value="Genomic_DNA"/>
</dbReference>
<dbReference type="GO" id="GO:0006260">
    <property type="term" value="P:DNA replication"/>
    <property type="evidence" value="ECO:0007669"/>
    <property type="project" value="UniProtKB-KW"/>
</dbReference>
<dbReference type="Pfam" id="PF07733">
    <property type="entry name" value="DNA_pol3_alpha"/>
    <property type="match status" value="1"/>
</dbReference>
<keyword evidence="7" id="KW-0235">DNA replication</keyword>
<feature type="domain" description="Polymerase/histidinol phosphatase N-terminal" evidence="10">
    <location>
        <begin position="6"/>
        <end position="73"/>
    </location>
</feature>
<dbReference type="SUPFAM" id="SSF89550">
    <property type="entry name" value="PHP domain-like"/>
    <property type="match status" value="1"/>
</dbReference>
<keyword evidence="8" id="KW-0239">DNA-directed DNA polymerase</keyword>
<accession>A0A8J3Y8B8</accession>
<dbReference type="GO" id="GO:0008408">
    <property type="term" value="F:3'-5' exonuclease activity"/>
    <property type="evidence" value="ECO:0007669"/>
    <property type="project" value="InterPro"/>
</dbReference>
<comment type="caution">
    <text evidence="11">The sequence shown here is derived from an EMBL/GenBank/DDBJ whole genome shotgun (WGS) entry which is preliminary data.</text>
</comment>
<comment type="subcellular location">
    <subcellularLocation>
        <location evidence="1">Cytoplasm</location>
    </subcellularLocation>
</comment>
<dbReference type="PANTHER" id="PTHR32294:SF0">
    <property type="entry name" value="DNA POLYMERASE III SUBUNIT ALPHA"/>
    <property type="match status" value="1"/>
</dbReference>
<dbReference type="InterPro" id="IPR004013">
    <property type="entry name" value="PHP_dom"/>
</dbReference>
<dbReference type="GO" id="GO:0005737">
    <property type="term" value="C:cytoplasm"/>
    <property type="evidence" value="ECO:0007669"/>
    <property type="project" value="UniProtKB-SubCell"/>
</dbReference>
<reference evidence="11" key="1">
    <citation type="submission" date="2021-01" db="EMBL/GenBank/DDBJ databases">
        <title>Whole genome shotgun sequence of Spirilliplanes yamanashiensis NBRC 15828.</title>
        <authorList>
            <person name="Komaki H."/>
            <person name="Tamura T."/>
        </authorList>
    </citation>
    <scope>NUCLEOTIDE SEQUENCE</scope>
    <source>
        <strain evidence="11">NBRC 15828</strain>
    </source>
</reference>
<keyword evidence="12" id="KW-1185">Reference proteome</keyword>
<comment type="similarity">
    <text evidence="2">Belongs to the DNA polymerase type-C family. DnaE subfamily.</text>
</comment>
<dbReference type="Gene3D" id="1.10.10.1600">
    <property type="entry name" value="Bacterial DNA polymerase III alpha subunit, thumb domain"/>
    <property type="match status" value="1"/>
</dbReference>
<comment type="catalytic activity">
    <reaction evidence="9">
        <text>DNA(n) + a 2'-deoxyribonucleoside 5'-triphosphate = DNA(n+1) + diphosphate</text>
        <dbReference type="Rhea" id="RHEA:22508"/>
        <dbReference type="Rhea" id="RHEA-COMP:17339"/>
        <dbReference type="Rhea" id="RHEA-COMP:17340"/>
        <dbReference type="ChEBI" id="CHEBI:33019"/>
        <dbReference type="ChEBI" id="CHEBI:61560"/>
        <dbReference type="ChEBI" id="CHEBI:173112"/>
        <dbReference type="EC" id="2.7.7.7"/>
    </reaction>
</comment>
<organism evidence="11 12">
    <name type="scientific">Spirilliplanes yamanashiensis</name>
    <dbReference type="NCBI Taxonomy" id="42233"/>
    <lineage>
        <taxon>Bacteria</taxon>
        <taxon>Bacillati</taxon>
        <taxon>Actinomycetota</taxon>
        <taxon>Actinomycetes</taxon>
        <taxon>Micromonosporales</taxon>
        <taxon>Micromonosporaceae</taxon>
        <taxon>Spirilliplanes</taxon>
    </lineage>
</organism>
<dbReference type="InterPro" id="IPR004365">
    <property type="entry name" value="NA-bd_OB_tRNA"/>
</dbReference>
<evidence type="ECO:0000256" key="7">
    <source>
        <dbReference type="ARBA" id="ARBA00022705"/>
    </source>
</evidence>
<evidence type="ECO:0000256" key="9">
    <source>
        <dbReference type="ARBA" id="ARBA00049244"/>
    </source>
</evidence>
<dbReference type="Gene3D" id="1.10.150.870">
    <property type="match status" value="1"/>
</dbReference>
<dbReference type="InterPro" id="IPR029460">
    <property type="entry name" value="DNAPol_HHH"/>
</dbReference>
<dbReference type="CDD" id="cd12113">
    <property type="entry name" value="PHP_PolIIIA_DnaE3"/>
    <property type="match status" value="1"/>
</dbReference>
<dbReference type="InterPro" id="IPR011708">
    <property type="entry name" value="DNA_pol3_alpha_NTPase_dom"/>
</dbReference>
<keyword evidence="6" id="KW-0548">Nucleotidyltransferase</keyword>
<dbReference type="InterPro" id="IPR003141">
    <property type="entry name" value="Pol/His_phosphatase_N"/>
</dbReference>
<dbReference type="PANTHER" id="PTHR32294">
    <property type="entry name" value="DNA POLYMERASE III SUBUNIT ALPHA"/>
    <property type="match status" value="1"/>
</dbReference>
<dbReference type="InterPro" id="IPR004805">
    <property type="entry name" value="DnaE2/DnaE/PolC"/>
</dbReference>
<sequence>MSDSFVHLHVHTEYSMLDGAARLKELMAECQRLGMPAVAISDHGNMHGAYDFYKQATAAGLTPVIGVEAYVAPESRYLKQRVKWGRPEQKSDDISGNGAITHKTMWAKNKTGLHNLFTLNSRASMEGQLGKWPRMDMELIAEHAEGIMATTGCPSGAVQTRIRLGQLDEAVKVAGQYQDIFGKDNYFLELMDHGIEVEKKARDGLLEVAKRLNIPPLVTNDSHYTSEAQSEAHDVLLCVQTGSNVADPNRFRFDGTGYFVKSAEQMRAVNSDEIWLEGCRNTLLVAEKVDTTGMFEYRNLMPRFPVPEGETEESWFRKETFAGLARRFPEGVPDTHVTQAEYELGVILQMGFPSYFLVVADFIQWAKSQGIAVGPGRGSAAGSLVAYALGITDLDPLPHGLIFERFLNPERVSMPDVDIDFDERRRGEVIRYVTEKWGEDKVAQIATFGTIKAKAAIKDSARVLGFPYAVGDRITKAMPPAVMGKDIPLSGIFDRDHKRYNEAGEIRTLYEQDPDVKKVIDTARGIEGLIRQTGVHAAGVIMSAEPIIEHIPLMRRDADGAIITQFDYPTCETLGLLKMDFLGLRNLTIIDDAVKNIELNHGRKVDLLSLPLDDKATYELLSRGDTLGVFQLDGGPMRSLLRLMKPDNFEDISAVLALYRPGPMGANSHTNYALRKNKQQEITPIHPELEKPLEEILGPTYGLIVYQEQVQRAAQILAGYSLGKADLLRRAMGKKKKEVLDKEFIPFRDGMRANGYSDQAIQAIWDILVPFADYAFNKAHTAGYGLVSYWTGYLKANYPAEYMAGLLTSVGDDKDKMALYLSECRRMGIQVLSPDVNQSAGPFTPVGKDIRFGLGAVRNVGHNVVEAIVRCRKDKGEYTDFYDFLSKVDQVACNKKTVESLIKAGAFDSMGHSRKGLLAVHAEAIDAYADVKRNEAAGQFDLFGAFGDEAGGSSATVAMPTIGDTEWDKRDKLAFEREMLGLYVSDHPLAGLEHVLGPAADTSIASLAEEGGVPDGQIVTLAGILSGVQRRITKQGRAWASATLEDLAGGVETLFFPNTYEVIGQYIAEDAIVVVKGRVDRRDDTPRIMAMDMSMPDITNASATKPVTLTLPVTRCTPPLVDQLKEVLRIHPGDSEVHVKLQNGSRTTILRLNALRVASTPALMADLKMVLGPASVS</sequence>
<name>A0A8J3Y8B8_9ACTN</name>
<dbReference type="Gene3D" id="3.20.20.140">
    <property type="entry name" value="Metal-dependent hydrolases"/>
    <property type="match status" value="1"/>
</dbReference>
<dbReference type="NCBIfam" id="NF004226">
    <property type="entry name" value="PRK05673.1"/>
    <property type="match status" value="1"/>
</dbReference>
<dbReference type="NCBIfam" id="TIGR00594">
    <property type="entry name" value="polc"/>
    <property type="match status" value="1"/>
</dbReference>
<dbReference type="RefSeq" id="WP_203938651.1">
    <property type="nucleotide sequence ID" value="NZ_BAAAGJ010000005.1"/>
</dbReference>
<proteinExistence type="inferred from homology"/>
<evidence type="ECO:0000313" key="11">
    <source>
        <dbReference type="EMBL" id="GIJ03365.1"/>
    </source>
</evidence>
<protein>
    <recommendedName>
        <fullName evidence="4">DNA polymerase III subunit alpha</fullName>
        <ecNumber evidence="3">2.7.7.7</ecNumber>
    </recommendedName>
</protein>
<dbReference type="InterPro" id="IPR016195">
    <property type="entry name" value="Pol/histidinol_Pase-like"/>
</dbReference>
<dbReference type="Pfam" id="PF17657">
    <property type="entry name" value="DNA_pol3_finger"/>
    <property type="match status" value="1"/>
</dbReference>
<dbReference type="GO" id="GO:0003676">
    <property type="term" value="F:nucleic acid binding"/>
    <property type="evidence" value="ECO:0007669"/>
    <property type="project" value="InterPro"/>
</dbReference>
<evidence type="ECO:0000313" key="12">
    <source>
        <dbReference type="Proteomes" id="UP000652013"/>
    </source>
</evidence>
<evidence type="ECO:0000256" key="1">
    <source>
        <dbReference type="ARBA" id="ARBA00004496"/>
    </source>
</evidence>
<evidence type="ECO:0000256" key="6">
    <source>
        <dbReference type="ARBA" id="ARBA00022695"/>
    </source>
</evidence>
<dbReference type="InterPro" id="IPR040982">
    <property type="entry name" value="DNA_pol3_finger"/>
</dbReference>
<dbReference type="Pfam" id="PF01336">
    <property type="entry name" value="tRNA_anti-codon"/>
    <property type="match status" value="1"/>
</dbReference>
<dbReference type="Proteomes" id="UP000652013">
    <property type="component" value="Unassembled WGS sequence"/>
</dbReference>
<dbReference type="Pfam" id="PF02811">
    <property type="entry name" value="PHP"/>
    <property type="match status" value="1"/>
</dbReference>
<evidence type="ECO:0000256" key="3">
    <source>
        <dbReference type="ARBA" id="ARBA00012417"/>
    </source>
</evidence>
<evidence type="ECO:0000256" key="4">
    <source>
        <dbReference type="ARBA" id="ARBA00019114"/>
    </source>
</evidence>
<dbReference type="Pfam" id="PF14579">
    <property type="entry name" value="HHH_6"/>
    <property type="match status" value="1"/>
</dbReference>
<dbReference type="CDD" id="cd04485">
    <property type="entry name" value="DnaE_OBF"/>
    <property type="match status" value="1"/>
</dbReference>
<evidence type="ECO:0000256" key="5">
    <source>
        <dbReference type="ARBA" id="ARBA00022679"/>
    </source>
</evidence>
<dbReference type="SMART" id="SM00481">
    <property type="entry name" value="POLIIIAc"/>
    <property type="match status" value="1"/>
</dbReference>
<keyword evidence="5" id="KW-0808">Transferase</keyword>
<gene>
    <name evidence="11" type="primary">dnaE</name>
    <name evidence="11" type="ORF">Sya03_27170</name>
</gene>
<evidence type="ECO:0000256" key="8">
    <source>
        <dbReference type="ARBA" id="ARBA00022932"/>
    </source>
</evidence>
<dbReference type="AlphaFoldDB" id="A0A8J3Y8B8"/>
<dbReference type="GO" id="GO:0003887">
    <property type="term" value="F:DNA-directed DNA polymerase activity"/>
    <property type="evidence" value="ECO:0007669"/>
    <property type="project" value="UniProtKB-KW"/>
</dbReference>